<dbReference type="AlphaFoldDB" id="A0A1F6UZ77"/>
<dbReference type="InterPro" id="IPR036282">
    <property type="entry name" value="Glutathione-S-Trfase_C_sf"/>
</dbReference>
<evidence type="ECO:0000313" key="3">
    <source>
        <dbReference type="Proteomes" id="UP000179076"/>
    </source>
</evidence>
<dbReference type="GO" id="GO:0016034">
    <property type="term" value="F:maleylacetoacetate isomerase activity"/>
    <property type="evidence" value="ECO:0007669"/>
    <property type="project" value="TreeGrafter"/>
</dbReference>
<dbReference type="EMBL" id="MFSP01000170">
    <property type="protein sequence ID" value="OGI62708.1"/>
    <property type="molecule type" value="Genomic_DNA"/>
</dbReference>
<dbReference type="Gene3D" id="3.40.30.10">
    <property type="entry name" value="Glutaredoxin"/>
    <property type="match status" value="1"/>
</dbReference>
<dbReference type="CDD" id="cd03194">
    <property type="entry name" value="GST_C_3"/>
    <property type="match status" value="1"/>
</dbReference>
<proteinExistence type="predicted"/>
<evidence type="ECO:0000313" key="2">
    <source>
        <dbReference type="EMBL" id="OGI62708.1"/>
    </source>
</evidence>
<dbReference type="GO" id="GO:0006749">
    <property type="term" value="P:glutathione metabolic process"/>
    <property type="evidence" value="ECO:0007669"/>
    <property type="project" value="TreeGrafter"/>
</dbReference>
<dbReference type="SUPFAM" id="SSF47616">
    <property type="entry name" value="GST C-terminal domain-like"/>
    <property type="match status" value="1"/>
</dbReference>
<organism evidence="2 3">
    <name type="scientific">Candidatus Muproteobacteria bacterium RBG_16_60_9</name>
    <dbReference type="NCBI Taxonomy" id="1817755"/>
    <lineage>
        <taxon>Bacteria</taxon>
        <taxon>Pseudomonadati</taxon>
        <taxon>Pseudomonadota</taxon>
        <taxon>Candidatus Muproteobacteria</taxon>
    </lineage>
</organism>
<dbReference type="SFLD" id="SFLDS00019">
    <property type="entry name" value="Glutathione_Transferase_(cytos"/>
    <property type="match status" value="1"/>
</dbReference>
<protein>
    <submittedName>
        <fullName evidence="2">Glutathione S-transferase</fullName>
    </submittedName>
</protein>
<dbReference type="SFLD" id="SFLDG00358">
    <property type="entry name" value="Main_(cytGST)"/>
    <property type="match status" value="1"/>
</dbReference>
<dbReference type="PANTHER" id="PTHR42673:SF4">
    <property type="entry name" value="MALEYLACETOACETATE ISOMERASE"/>
    <property type="match status" value="1"/>
</dbReference>
<dbReference type="Proteomes" id="UP000179076">
    <property type="component" value="Unassembled WGS sequence"/>
</dbReference>
<dbReference type="PROSITE" id="PS50404">
    <property type="entry name" value="GST_NTER"/>
    <property type="match status" value="1"/>
</dbReference>
<reference evidence="2 3" key="1">
    <citation type="journal article" date="2016" name="Nat. Commun.">
        <title>Thousands of microbial genomes shed light on interconnected biogeochemical processes in an aquifer system.</title>
        <authorList>
            <person name="Anantharaman K."/>
            <person name="Brown C.T."/>
            <person name="Hug L.A."/>
            <person name="Sharon I."/>
            <person name="Castelle C.J."/>
            <person name="Probst A.J."/>
            <person name="Thomas B.C."/>
            <person name="Singh A."/>
            <person name="Wilkins M.J."/>
            <person name="Karaoz U."/>
            <person name="Brodie E.L."/>
            <person name="Williams K.H."/>
            <person name="Hubbard S.S."/>
            <person name="Banfield J.F."/>
        </authorList>
    </citation>
    <scope>NUCLEOTIDE SEQUENCE [LARGE SCALE GENOMIC DNA]</scope>
</reference>
<dbReference type="GO" id="GO:0004364">
    <property type="term" value="F:glutathione transferase activity"/>
    <property type="evidence" value="ECO:0007669"/>
    <property type="project" value="TreeGrafter"/>
</dbReference>
<dbReference type="InterPro" id="IPR004045">
    <property type="entry name" value="Glutathione_S-Trfase_N"/>
</dbReference>
<dbReference type="Gene3D" id="1.20.1050.10">
    <property type="match status" value="1"/>
</dbReference>
<dbReference type="PANTHER" id="PTHR42673">
    <property type="entry name" value="MALEYLACETOACETATE ISOMERASE"/>
    <property type="match status" value="1"/>
</dbReference>
<dbReference type="GO" id="GO:0006559">
    <property type="term" value="P:L-phenylalanine catabolic process"/>
    <property type="evidence" value="ECO:0007669"/>
    <property type="project" value="TreeGrafter"/>
</dbReference>
<dbReference type="Pfam" id="PF13409">
    <property type="entry name" value="GST_N_2"/>
    <property type="match status" value="1"/>
</dbReference>
<dbReference type="CDD" id="cd03043">
    <property type="entry name" value="GST_N_1"/>
    <property type="match status" value="1"/>
</dbReference>
<dbReference type="InterPro" id="IPR036249">
    <property type="entry name" value="Thioredoxin-like_sf"/>
</dbReference>
<sequence>MPKKNMLTLVIGNKNYSSWSLRPWLLLRHAAIPFTERRIALYGETSKEEIRRYSPSGKVPALVDGDVTVWESLAICEYLAERHPEKQLWPADSKARAFARAMSSEMHAGFARLRTHMSMNCRKRWPDKGRAPGVQDDIDRVAAIWNSCRAGFGTDGPFLFGQFSIADAMFAPVVLRLETYVVPLDAMCRAYSDTMLALPALQQWIEGGRAETEVLTQFEY</sequence>
<gene>
    <name evidence="2" type="ORF">A2W18_07775</name>
</gene>
<dbReference type="FunFam" id="3.40.30.10:FF:000206">
    <property type="entry name" value="Probable glutathione S-transferase"/>
    <property type="match status" value="1"/>
</dbReference>
<name>A0A1F6UZ77_9PROT</name>
<dbReference type="SUPFAM" id="SSF52833">
    <property type="entry name" value="Thioredoxin-like"/>
    <property type="match status" value="1"/>
</dbReference>
<evidence type="ECO:0000259" key="1">
    <source>
        <dbReference type="PROSITE" id="PS50404"/>
    </source>
</evidence>
<accession>A0A1F6UZ77</accession>
<keyword evidence="2" id="KW-0808">Transferase</keyword>
<dbReference type="InterPro" id="IPR040079">
    <property type="entry name" value="Glutathione_S-Trfase"/>
</dbReference>
<comment type="caution">
    <text evidence="2">The sequence shown here is derived from an EMBL/GenBank/DDBJ whole genome shotgun (WGS) entry which is preliminary data.</text>
</comment>
<feature type="domain" description="GST N-terminal" evidence="1">
    <location>
        <begin position="7"/>
        <end position="87"/>
    </location>
</feature>
<dbReference type="Pfam" id="PF13410">
    <property type="entry name" value="GST_C_2"/>
    <property type="match status" value="1"/>
</dbReference>